<gene>
    <name evidence="12" type="ORF">HPB51_022751</name>
</gene>
<dbReference type="GO" id="GO:0016705">
    <property type="term" value="F:oxidoreductase activity, acting on paired donors, with incorporation or reduction of molecular oxygen"/>
    <property type="evidence" value="ECO:0007669"/>
    <property type="project" value="InterPro"/>
</dbReference>
<protein>
    <recommendedName>
        <fullName evidence="14">Cytochrome</fullName>
    </recommendedName>
</protein>
<dbReference type="Proteomes" id="UP000821866">
    <property type="component" value="Chromosome 2"/>
</dbReference>
<evidence type="ECO:0000256" key="1">
    <source>
        <dbReference type="ARBA" id="ARBA00001971"/>
    </source>
</evidence>
<dbReference type="OrthoDB" id="1372046at2759"/>
<dbReference type="PRINTS" id="PR00385">
    <property type="entry name" value="P450"/>
</dbReference>
<keyword evidence="5" id="KW-0256">Endoplasmic reticulum</keyword>
<dbReference type="Gene3D" id="1.10.630.10">
    <property type="entry name" value="Cytochrome P450"/>
    <property type="match status" value="1"/>
</dbReference>
<sequence>MISTLTAMRTFEKAPGLFIWVLGAVAWVLAAALVVRVAREVAEWLRMWWVLRDVPKPKPQKSFTLLLDLYKQLSAMDPKMDVKVKAFKYLANLFKSVEDQDVTVAFYGPYAFLLGATPPVVEAILGDTKNVNKAFFYNMMKPWIGKGILTLGDEPWKTRRRAITPAFHFRILDDYVPIMNKRGERLMQKVTAMNGEYFDVLPIVRAAAFGVLFETSMGIDYDEDDIERTGYLRIHDAISDTVVDRVINFHHWFDTIYAFSKERKRMLQYVEEAKEFVNNILQKRIVDYQKGIRDPVSKNSFLEILLRMYLDEGIMTEIDVRDELLSTLIGGFDTTATSLAYTLYLLGHHPEIQAKVQEEIDLVCGDDWDKPPTAEELKNLTYMECVLKEAMRLYPPGSVIGRSVVKDIKIGKYTIPRGTVAVVALYFLQRHPRYVEDPNSFKPERFMEAKSMHNFGFAPFSAGPRNCLGQKFALREEKILLTHVIRRFNVTSKVPIDKLELAMELILKPIQGLEIKLTPREHPSSK</sequence>
<keyword evidence="7 10" id="KW-0503">Monooxygenase</keyword>
<comment type="subcellular location">
    <subcellularLocation>
        <location evidence="2">Endoplasmic reticulum membrane</location>
    </subcellularLocation>
</comment>
<evidence type="ECO:0000256" key="7">
    <source>
        <dbReference type="ARBA" id="ARBA00023033"/>
    </source>
</evidence>
<dbReference type="OMA" id="YLRIHDA"/>
<dbReference type="CDD" id="cd20628">
    <property type="entry name" value="CYP4"/>
    <property type="match status" value="1"/>
</dbReference>
<dbReference type="PROSITE" id="PS00086">
    <property type="entry name" value="CYTOCHROME_P450"/>
    <property type="match status" value="1"/>
</dbReference>
<keyword evidence="13" id="KW-1185">Reference proteome</keyword>
<evidence type="ECO:0000256" key="4">
    <source>
        <dbReference type="ARBA" id="ARBA00022617"/>
    </source>
</evidence>
<feature type="transmembrane region" description="Helical" evidence="11">
    <location>
        <begin position="17"/>
        <end position="38"/>
    </location>
</feature>
<evidence type="ECO:0008006" key="14">
    <source>
        <dbReference type="Google" id="ProtNLM"/>
    </source>
</evidence>
<dbReference type="GO" id="GO:0020037">
    <property type="term" value="F:heme binding"/>
    <property type="evidence" value="ECO:0007669"/>
    <property type="project" value="InterPro"/>
</dbReference>
<evidence type="ECO:0000256" key="5">
    <source>
        <dbReference type="ARBA" id="ARBA00022824"/>
    </source>
</evidence>
<comment type="caution">
    <text evidence="12">The sequence shown here is derived from an EMBL/GenBank/DDBJ whole genome shotgun (WGS) entry which is preliminary data.</text>
</comment>
<evidence type="ECO:0000256" key="2">
    <source>
        <dbReference type="ARBA" id="ARBA00004586"/>
    </source>
</evidence>
<dbReference type="InterPro" id="IPR050196">
    <property type="entry name" value="Cytochrome_P450_Monoox"/>
</dbReference>
<keyword evidence="11" id="KW-0812">Transmembrane</keyword>
<evidence type="ECO:0000256" key="10">
    <source>
        <dbReference type="RuleBase" id="RU000461"/>
    </source>
</evidence>
<dbReference type="InterPro" id="IPR001128">
    <property type="entry name" value="Cyt_P450"/>
</dbReference>
<accession>A0A9J6EIY4</accession>
<dbReference type="AlphaFoldDB" id="A0A9J6EIY4"/>
<dbReference type="VEuPathDB" id="VectorBase:LOC119161233"/>
<keyword evidence="11" id="KW-1133">Transmembrane helix</keyword>
<evidence type="ECO:0000256" key="8">
    <source>
        <dbReference type="ARBA" id="ARBA00023136"/>
    </source>
</evidence>
<feature type="binding site" description="axial binding residue" evidence="9">
    <location>
        <position position="467"/>
    </location>
    <ligand>
        <name>heme</name>
        <dbReference type="ChEBI" id="CHEBI:30413"/>
    </ligand>
    <ligandPart>
        <name>Fe</name>
        <dbReference type="ChEBI" id="CHEBI:18248"/>
    </ligandPart>
</feature>
<keyword evidence="10" id="KW-0560">Oxidoreductase</keyword>
<dbReference type="InterPro" id="IPR036396">
    <property type="entry name" value="Cyt_P450_sf"/>
</dbReference>
<evidence type="ECO:0000256" key="9">
    <source>
        <dbReference type="PIRSR" id="PIRSR602401-1"/>
    </source>
</evidence>
<evidence type="ECO:0000256" key="6">
    <source>
        <dbReference type="ARBA" id="ARBA00023004"/>
    </source>
</evidence>
<dbReference type="PRINTS" id="PR00463">
    <property type="entry name" value="EP450I"/>
</dbReference>
<proteinExistence type="inferred from homology"/>
<name>A0A9J6EIY4_RHIMP</name>
<dbReference type="EMBL" id="JABSTU010000004">
    <property type="protein sequence ID" value="KAH8034298.1"/>
    <property type="molecule type" value="Genomic_DNA"/>
</dbReference>
<dbReference type="GO" id="GO:0004497">
    <property type="term" value="F:monooxygenase activity"/>
    <property type="evidence" value="ECO:0007669"/>
    <property type="project" value="UniProtKB-KW"/>
</dbReference>
<dbReference type="GO" id="GO:0005506">
    <property type="term" value="F:iron ion binding"/>
    <property type="evidence" value="ECO:0007669"/>
    <property type="project" value="InterPro"/>
</dbReference>
<evidence type="ECO:0000313" key="13">
    <source>
        <dbReference type="Proteomes" id="UP000821866"/>
    </source>
</evidence>
<keyword evidence="8 11" id="KW-0472">Membrane</keyword>
<keyword evidence="6 9" id="KW-0408">Iron</keyword>
<evidence type="ECO:0000313" key="12">
    <source>
        <dbReference type="EMBL" id="KAH8034298.1"/>
    </source>
</evidence>
<dbReference type="InterPro" id="IPR017972">
    <property type="entry name" value="Cyt_P450_CS"/>
</dbReference>
<evidence type="ECO:0000256" key="11">
    <source>
        <dbReference type="SAM" id="Phobius"/>
    </source>
</evidence>
<keyword evidence="9 10" id="KW-0479">Metal-binding</keyword>
<comment type="similarity">
    <text evidence="3 10">Belongs to the cytochrome P450 family.</text>
</comment>
<reference evidence="12" key="2">
    <citation type="submission" date="2021-09" db="EMBL/GenBank/DDBJ databases">
        <authorList>
            <person name="Jia N."/>
            <person name="Wang J."/>
            <person name="Shi W."/>
            <person name="Du L."/>
            <person name="Sun Y."/>
            <person name="Zhan W."/>
            <person name="Jiang J."/>
            <person name="Wang Q."/>
            <person name="Zhang B."/>
            <person name="Ji P."/>
            <person name="Sakyi L.B."/>
            <person name="Cui X."/>
            <person name="Yuan T."/>
            <person name="Jiang B."/>
            <person name="Yang W."/>
            <person name="Lam T.T.-Y."/>
            <person name="Chang Q."/>
            <person name="Ding S."/>
            <person name="Wang X."/>
            <person name="Zhu J."/>
            <person name="Ruan X."/>
            <person name="Zhao L."/>
            <person name="Wei J."/>
            <person name="Que T."/>
            <person name="Du C."/>
            <person name="Cheng J."/>
            <person name="Dai P."/>
            <person name="Han X."/>
            <person name="Huang E."/>
            <person name="Gao Y."/>
            <person name="Liu J."/>
            <person name="Shao H."/>
            <person name="Ye R."/>
            <person name="Li L."/>
            <person name="Wei W."/>
            <person name="Wang X."/>
            <person name="Wang C."/>
            <person name="Huo Q."/>
            <person name="Li W."/>
            <person name="Guo W."/>
            <person name="Chen H."/>
            <person name="Chen S."/>
            <person name="Zhou L."/>
            <person name="Zhou L."/>
            <person name="Ni X."/>
            <person name="Tian J."/>
            <person name="Zhou Y."/>
            <person name="Sheng Y."/>
            <person name="Liu T."/>
            <person name="Pan Y."/>
            <person name="Xia L."/>
            <person name="Li J."/>
            <person name="Zhao F."/>
            <person name="Cao W."/>
        </authorList>
    </citation>
    <scope>NUCLEOTIDE SEQUENCE</scope>
    <source>
        <strain evidence="12">Rmic-2018</strain>
        <tissue evidence="12">Larvae</tissue>
    </source>
</reference>
<keyword evidence="4 9" id="KW-0349">Heme</keyword>
<dbReference type="GO" id="GO:0005789">
    <property type="term" value="C:endoplasmic reticulum membrane"/>
    <property type="evidence" value="ECO:0007669"/>
    <property type="project" value="UniProtKB-SubCell"/>
</dbReference>
<dbReference type="PANTHER" id="PTHR24291">
    <property type="entry name" value="CYTOCHROME P450 FAMILY 4"/>
    <property type="match status" value="1"/>
</dbReference>
<dbReference type="PANTHER" id="PTHR24291:SF189">
    <property type="entry name" value="CYTOCHROME P450 4C3-RELATED"/>
    <property type="match status" value="1"/>
</dbReference>
<dbReference type="SUPFAM" id="SSF48264">
    <property type="entry name" value="Cytochrome P450"/>
    <property type="match status" value="1"/>
</dbReference>
<organism evidence="12 13">
    <name type="scientific">Rhipicephalus microplus</name>
    <name type="common">Cattle tick</name>
    <name type="synonym">Boophilus microplus</name>
    <dbReference type="NCBI Taxonomy" id="6941"/>
    <lineage>
        <taxon>Eukaryota</taxon>
        <taxon>Metazoa</taxon>
        <taxon>Ecdysozoa</taxon>
        <taxon>Arthropoda</taxon>
        <taxon>Chelicerata</taxon>
        <taxon>Arachnida</taxon>
        <taxon>Acari</taxon>
        <taxon>Parasitiformes</taxon>
        <taxon>Ixodida</taxon>
        <taxon>Ixodoidea</taxon>
        <taxon>Ixodidae</taxon>
        <taxon>Rhipicephalinae</taxon>
        <taxon>Rhipicephalus</taxon>
        <taxon>Boophilus</taxon>
    </lineage>
</organism>
<evidence type="ECO:0000256" key="3">
    <source>
        <dbReference type="ARBA" id="ARBA00010617"/>
    </source>
</evidence>
<dbReference type="InterPro" id="IPR002401">
    <property type="entry name" value="Cyt_P450_E_grp-I"/>
</dbReference>
<reference evidence="12" key="1">
    <citation type="journal article" date="2020" name="Cell">
        <title>Large-Scale Comparative Analyses of Tick Genomes Elucidate Their Genetic Diversity and Vector Capacities.</title>
        <authorList>
            <consortium name="Tick Genome and Microbiome Consortium (TIGMIC)"/>
            <person name="Jia N."/>
            <person name="Wang J."/>
            <person name="Shi W."/>
            <person name="Du L."/>
            <person name="Sun Y."/>
            <person name="Zhan W."/>
            <person name="Jiang J.F."/>
            <person name="Wang Q."/>
            <person name="Zhang B."/>
            <person name="Ji P."/>
            <person name="Bell-Sakyi L."/>
            <person name="Cui X.M."/>
            <person name="Yuan T.T."/>
            <person name="Jiang B.G."/>
            <person name="Yang W.F."/>
            <person name="Lam T.T."/>
            <person name="Chang Q.C."/>
            <person name="Ding S.J."/>
            <person name="Wang X.J."/>
            <person name="Zhu J.G."/>
            <person name="Ruan X.D."/>
            <person name="Zhao L."/>
            <person name="Wei J.T."/>
            <person name="Ye R.Z."/>
            <person name="Que T.C."/>
            <person name="Du C.H."/>
            <person name="Zhou Y.H."/>
            <person name="Cheng J.X."/>
            <person name="Dai P.F."/>
            <person name="Guo W.B."/>
            <person name="Han X.H."/>
            <person name="Huang E.J."/>
            <person name="Li L.F."/>
            <person name="Wei W."/>
            <person name="Gao Y.C."/>
            <person name="Liu J.Z."/>
            <person name="Shao H.Z."/>
            <person name="Wang X."/>
            <person name="Wang C.C."/>
            <person name="Yang T.C."/>
            <person name="Huo Q.B."/>
            <person name="Li W."/>
            <person name="Chen H.Y."/>
            <person name="Chen S.E."/>
            <person name="Zhou L.G."/>
            <person name="Ni X.B."/>
            <person name="Tian J.H."/>
            <person name="Sheng Y."/>
            <person name="Liu T."/>
            <person name="Pan Y.S."/>
            <person name="Xia L.Y."/>
            <person name="Li J."/>
            <person name="Zhao F."/>
            <person name="Cao W.C."/>
        </authorList>
    </citation>
    <scope>NUCLEOTIDE SEQUENCE</scope>
    <source>
        <strain evidence="12">Rmic-2018</strain>
    </source>
</reference>
<comment type="cofactor">
    <cofactor evidence="1 9">
        <name>heme</name>
        <dbReference type="ChEBI" id="CHEBI:30413"/>
    </cofactor>
</comment>
<dbReference type="Pfam" id="PF00067">
    <property type="entry name" value="p450"/>
    <property type="match status" value="1"/>
</dbReference>